<dbReference type="Gene3D" id="3.40.630.10">
    <property type="entry name" value="Zn peptidases"/>
    <property type="match status" value="1"/>
</dbReference>
<feature type="domain" description="Peptidase M14" evidence="9">
    <location>
        <begin position="2"/>
        <end position="401"/>
    </location>
</feature>
<evidence type="ECO:0000256" key="3">
    <source>
        <dbReference type="ARBA" id="ARBA00022670"/>
    </source>
</evidence>
<keyword evidence="10" id="KW-0121">Carboxypeptidase</keyword>
<gene>
    <name evidence="10" type="ORF">MHPYR_70134</name>
</gene>
<dbReference type="PROSITE" id="PS52035">
    <property type="entry name" value="PEPTIDASE_M14"/>
    <property type="match status" value="1"/>
</dbReference>
<evidence type="ECO:0000256" key="8">
    <source>
        <dbReference type="SAM" id="MobiDB-lite"/>
    </source>
</evidence>
<dbReference type="SMART" id="SM00631">
    <property type="entry name" value="Zn_pept"/>
    <property type="match status" value="1"/>
</dbReference>
<keyword evidence="4" id="KW-0378">Hydrolase</keyword>
<sequence length="402" mass="43734">MGYKKSAAITNAIIALESAFSFNCTRFTLNHLTAQDNQPVPFVKINTGVADAIPVLFTGGVHARELAPPDALLSFCRQLLSAFTNGTDITYPAFTDSSGVVYDEYAVPLSTVNDIFSRIDLYVVPCVNPDGRDFALSGSTSVERMWRKNRRPGSPCQGADINRNFPIAWDQDVYYSAAAATTVHTSKDPCSEVFRGYTLAPPPNGPAIEPETMNLMELVAQTGITHLVDVHMFGRTILYPWGIEQNQSFDQTQSFLNPLFNFQRDGVVSGTTYAEYIPDNLVDARGPLLSRHQSLAASMAAAIVASAGSGATAIQRSTYTPQPSCMLYPTTGAFDDFTFSRQFADPLLLNVHTFTLEAGQELGGNPSDPEDDDGGFWPDSANQYPKVEREIHAALFGLLSAI</sequence>
<keyword evidence="5" id="KW-0862">Zinc</keyword>
<feature type="active site" description="Proton donor/acceptor" evidence="7">
    <location>
        <position position="357"/>
    </location>
</feature>
<evidence type="ECO:0000313" key="10">
    <source>
        <dbReference type="EMBL" id="SBS79213.1"/>
    </source>
</evidence>
<dbReference type="GO" id="GO:0005615">
    <property type="term" value="C:extracellular space"/>
    <property type="evidence" value="ECO:0007669"/>
    <property type="project" value="TreeGrafter"/>
</dbReference>
<evidence type="ECO:0000256" key="5">
    <source>
        <dbReference type="ARBA" id="ARBA00022833"/>
    </source>
</evidence>
<dbReference type="PANTHER" id="PTHR11705:SF143">
    <property type="entry name" value="SLL0236 PROTEIN"/>
    <property type="match status" value="1"/>
</dbReference>
<dbReference type="AlphaFoldDB" id="A0A1Y5PKL7"/>
<keyword evidence="6" id="KW-0482">Metalloprotease</keyword>
<evidence type="ECO:0000256" key="7">
    <source>
        <dbReference type="PROSITE-ProRule" id="PRU01379"/>
    </source>
</evidence>
<dbReference type="InterPro" id="IPR000834">
    <property type="entry name" value="Peptidase_M14"/>
</dbReference>
<comment type="cofactor">
    <cofactor evidence="1">
        <name>Zn(2+)</name>
        <dbReference type="ChEBI" id="CHEBI:29105"/>
    </cofactor>
</comment>
<feature type="region of interest" description="Disordered" evidence="8">
    <location>
        <begin position="359"/>
        <end position="380"/>
    </location>
</feature>
<evidence type="ECO:0000256" key="6">
    <source>
        <dbReference type="ARBA" id="ARBA00023049"/>
    </source>
</evidence>
<dbReference type="GO" id="GO:0008270">
    <property type="term" value="F:zinc ion binding"/>
    <property type="evidence" value="ECO:0007669"/>
    <property type="project" value="InterPro"/>
</dbReference>
<evidence type="ECO:0000259" key="9">
    <source>
        <dbReference type="PROSITE" id="PS52035"/>
    </source>
</evidence>
<dbReference type="GO" id="GO:0006508">
    <property type="term" value="P:proteolysis"/>
    <property type="evidence" value="ECO:0007669"/>
    <property type="project" value="UniProtKB-KW"/>
</dbReference>
<dbReference type="SUPFAM" id="SSF53187">
    <property type="entry name" value="Zn-dependent exopeptidases"/>
    <property type="match status" value="1"/>
</dbReference>
<dbReference type="EMBL" id="FLQS01000067">
    <property type="protein sequence ID" value="SBS79213.1"/>
    <property type="molecule type" value="Genomic_DNA"/>
</dbReference>
<evidence type="ECO:0000256" key="4">
    <source>
        <dbReference type="ARBA" id="ARBA00022801"/>
    </source>
</evidence>
<evidence type="ECO:0000256" key="1">
    <source>
        <dbReference type="ARBA" id="ARBA00001947"/>
    </source>
</evidence>
<organism evidence="10">
    <name type="scientific">uncultured Mycobacterium sp</name>
    <dbReference type="NCBI Taxonomy" id="171292"/>
    <lineage>
        <taxon>Bacteria</taxon>
        <taxon>Bacillati</taxon>
        <taxon>Actinomycetota</taxon>
        <taxon>Actinomycetes</taxon>
        <taxon>Mycobacteriales</taxon>
        <taxon>Mycobacteriaceae</taxon>
        <taxon>Mycobacterium</taxon>
        <taxon>environmental samples</taxon>
    </lineage>
</organism>
<accession>A0A1Y5PKL7</accession>
<comment type="similarity">
    <text evidence="2 7">Belongs to the peptidase M14 family.</text>
</comment>
<dbReference type="GO" id="GO:0004181">
    <property type="term" value="F:metallocarboxypeptidase activity"/>
    <property type="evidence" value="ECO:0007669"/>
    <property type="project" value="InterPro"/>
</dbReference>
<keyword evidence="3" id="KW-0645">Protease</keyword>
<protein>
    <submittedName>
        <fullName evidence="10">Peptidase M14, carboxypeptidase A</fullName>
    </submittedName>
</protein>
<evidence type="ECO:0000256" key="2">
    <source>
        <dbReference type="ARBA" id="ARBA00005988"/>
    </source>
</evidence>
<proteinExistence type="inferred from homology"/>
<name>A0A1Y5PKL7_9MYCO</name>
<dbReference type="Pfam" id="PF00246">
    <property type="entry name" value="Peptidase_M14"/>
    <property type="match status" value="1"/>
</dbReference>
<reference evidence="10" key="1">
    <citation type="submission" date="2016-03" db="EMBL/GenBank/DDBJ databases">
        <authorList>
            <person name="Ploux O."/>
        </authorList>
    </citation>
    <scope>NUCLEOTIDE SEQUENCE</scope>
    <source>
        <strain evidence="10">UC10</strain>
    </source>
</reference>
<dbReference type="PANTHER" id="PTHR11705">
    <property type="entry name" value="PROTEASE FAMILY M14 CARBOXYPEPTIDASE A,B"/>
    <property type="match status" value="1"/>
</dbReference>